<gene>
    <name evidence="3" type="ORF">C8D99_11813</name>
</gene>
<evidence type="ECO:0000256" key="1">
    <source>
        <dbReference type="SAM" id="Phobius"/>
    </source>
</evidence>
<keyword evidence="1" id="KW-0812">Transmembrane</keyword>
<dbReference type="OrthoDB" id="6396at2"/>
<proteinExistence type="predicted"/>
<dbReference type="AlphaFoldDB" id="A0A4R8M313"/>
<keyword evidence="1" id="KW-1133">Transmembrane helix</keyword>
<organism evidence="3 4">
    <name type="scientific">Aminivibrio pyruvatiphilus</name>
    <dbReference type="NCBI Taxonomy" id="1005740"/>
    <lineage>
        <taxon>Bacteria</taxon>
        <taxon>Thermotogati</taxon>
        <taxon>Synergistota</taxon>
        <taxon>Synergistia</taxon>
        <taxon>Synergistales</taxon>
        <taxon>Aminobacteriaceae</taxon>
        <taxon>Aminivibrio</taxon>
    </lineage>
</organism>
<name>A0A4R8M313_9BACT</name>
<dbReference type="EMBL" id="SORI01000018">
    <property type="protein sequence ID" value="TDY56657.1"/>
    <property type="molecule type" value="Genomic_DNA"/>
</dbReference>
<dbReference type="InterPro" id="IPR009936">
    <property type="entry name" value="DUF1468"/>
</dbReference>
<feature type="domain" description="DUF1468" evidence="2">
    <location>
        <begin position="10"/>
        <end position="146"/>
    </location>
</feature>
<protein>
    <submittedName>
        <fullName evidence="3">Tripartite tricarboxylate transporter TctB family protein</fullName>
    </submittedName>
</protein>
<evidence type="ECO:0000313" key="3">
    <source>
        <dbReference type="EMBL" id="TDY56657.1"/>
    </source>
</evidence>
<dbReference type="Proteomes" id="UP000295066">
    <property type="component" value="Unassembled WGS sequence"/>
</dbReference>
<comment type="caution">
    <text evidence="3">The sequence shown here is derived from an EMBL/GenBank/DDBJ whole genome shotgun (WGS) entry which is preliminary data.</text>
</comment>
<feature type="transmembrane region" description="Helical" evidence="1">
    <location>
        <begin position="122"/>
        <end position="141"/>
    </location>
</feature>
<dbReference type="Pfam" id="PF07331">
    <property type="entry name" value="TctB"/>
    <property type="match status" value="1"/>
</dbReference>
<evidence type="ECO:0000259" key="2">
    <source>
        <dbReference type="Pfam" id="PF07331"/>
    </source>
</evidence>
<evidence type="ECO:0000313" key="4">
    <source>
        <dbReference type="Proteomes" id="UP000295066"/>
    </source>
</evidence>
<sequence>MGHVLKHSLFAVFTFILGGYFFFKGNSMPSSAALFPQLVAGLVFLFSGAMVFKSLKEAKNGAGEPAPQSCDEQKIHVPRVILFTALIALYIFLIPRIGYFVATPLFMVVTYMFLRAIGFFRAILVSLGFSVFIYVLFVWFLKLPIPMGLLERFFEV</sequence>
<feature type="transmembrane region" description="Helical" evidence="1">
    <location>
        <begin position="7"/>
        <end position="23"/>
    </location>
</feature>
<reference evidence="3 4" key="1">
    <citation type="submission" date="2019-03" db="EMBL/GenBank/DDBJ databases">
        <title>Genomic Encyclopedia of Type Strains, Phase IV (KMG-IV): sequencing the most valuable type-strain genomes for metagenomic binning, comparative biology and taxonomic classification.</title>
        <authorList>
            <person name="Goeker M."/>
        </authorList>
    </citation>
    <scope>NUCLEOTIDE SEQUENCE [LARGE SCALE GENOMIC DNA]</scope>
    <source>
        <strain evidence="3 4">DSM 25964</strain>
    </source>
</reference>
<feature type="transmembrane region" description="Helical" evidence="1">
    <location>
        <begin position="76"/>
        <end position="93"/>
    </location>
</feature>
<accession>A0A4R8M313</accession>
<keyword evidence="1" id="KW-0472">Membrane</keyword>
<feature type="transmembrane region" description="Helical" evidence="1">
    <location>
        <begin position="35"/>
        <end position="55"/>
    </location>
</feature>
<keyword evidence="4" id="KW-1185">Reference proteome</keyword>